<dbReference type="AlphaFoldDB" id="R4XDB3"/>
<dbReference type="GO" id="GO:0051286">
    <property type="term" value="C:cell tip"/>
    <property type="evidence" value="ECO:0007669"/>
    <property type="project" value="TreeGrafter"/>
</dbReference>
<evidence type="ECO:0000313" key="5">
    <source>
        <dbReference type="EMBL" id="CCG81329.1"/>
    </source>
</evidence>
<dbReference type="Gene3D" id="6.10.140.910">
    <property type="match status" value="1"/>
</dbReference>
<keyword evidence="6" id="KW-1185">Reference proteome</keyword>
<evidence type="ECO:0000256" key="2">
    <source>
        <dbReference type="SAM" id="Coils"/>
    </source>
</evidence>
<dbReference type="EMBL" id="CAHR02000036">
    <property type="protein sequence ID" value="CCG81329.1"/>
    <property type="molecule type" value="Genomic_DNA"/>
</dbReference>
<accession>R4XDB3</accession>
<dbReference type="SUPFAM" id="SSF144284">
    <property type="entry name" value="Sec2 N-terminal region"/>
    <property type="match status" value="1"/>
</dbReference>
<dbReference type="CDD" id="cd21044">
    <property type="entry name" value="Rab11BD_RAB3IP_like"/>
    <property type="match status" value="1"/>
</dbReference>
<evidence type="ECO:0000259" key="4">
    <source>
        <dbReference type="Pfam" id="PF06428"/>
    </source>
</evidence>
<protein>
    <recommendedName>
        <fullName evidence="4">GDP/GTP exchange factor Sec2 N-terminal domain-containing protein</fullName>
    </recommendedName>
</protein>
<organism evidence="5 6">
    <name type="scientific">Taphrina deformans (strain PYCC 5710 / ATCC 11124 / CBS 356.35 / IMI 108563 / JCM 9778 / NBRC 8474)</name>
    <name type="common">Peach leaf curl fungus</name>
    <name type="synonym">Lalaria deformans</name>
    <dbReference type="NCBI Taxonomy" id="1097556"/>
    <lineage>
        <taxon>Eukaryota</taxon>
        <taxon>Fungi</taxon>
        <taxon>Dikarya</taxon>
        <taxon>Ascomycota</taxon>
        <taxon>Taphrinomycotina</taxon>
        <taxon>Taphrinomycetes</taxon>
        <taxon>Taphrinales</taxon>
        <taxon>Taphrinaceae</taxon>
        <taxon>Taphrina</taxon>
    </lineage>
</organism>
<dbReference type="Pfam" id="PF06428">
    <property type="entry name" value="Sec2p"/>
    <property type="match status" value="1"/>
</dbReference>
<gene>
    <name evidence="5" type="ORF">TAPDE_001147</name>
</gene>
<sequence>MMKLQSESYAKISGQYTDYKSLNAKLVTAIEKRAELEDNVASIKHELDLARARIEVLESAQEEHNQMVASGLLLEKKDVDLGNETLAKELSLERDHRLSAEGSRKEIEKELEDLTSSLFEEANKMVAVERIENAALRERNEHLTTRLTDNEILLASQQAQLEELKLVMQKMSDREELNDSRPASPNPNKRHSHKYSRDSMKGLRTPLSGTFPSPFTQQLEAISITQDEPQLAETVATVNDPEDFSGMLMPRYRTDIVAYEDFLLLLHQPKVSRPTVSRVVSASSLAPEADQYTKDAIAARSPHMSVSRASSPSLERSMSTAGTLWTRYADSAEMKKDLPLRDTKFLKRALIEDIEPTLRLDQGPELGYLSRRSILNAVIEGHLIVEPMPAHLARYKPDRYPCALCGDARYTDEIKRNYRLKTSEKIDSQPYPLCNWCTDRVRSVCTYVAFLKQVKDGLWKASTESEEMRVWEESVKLRESMFWSRVGHIVDM</sequence>
<dbReference type="PANTHER" id="PTHR14430">
    <property type="entry name" value="RABIN3-RELATED"/>
    <property type="match status" value="1"/>
</dbReference>
<dbReference type="PANTHER" id="PTHR14430:SF0">
    <property type="entry name" value="SEC2P DOMAIN-CONTAINING PROTEIN"/>
    <property type="match status" value="1"/>
</dbReference>
<dbReference type="STRING" id="1097556.R4XDB3"/>
<dbReference type="VEuPathDB" id="FungiDB:TAPDE_001147"/>
<dbReference type="eggNOG" id="KOG4324">
    <property type="taxonomic scope" value="Eukaryota"/>
</dbReference>
<evidence type="ECO:0000256" key="3">
    <source>
        <dbReference type="SAM" id="MobiDB-lite"/>
    </source>
</evidence>
<comment type="caution">
    <text evidence="5">The sequence shown here is derived from an EMBL/GenBank/DDBJ whole genome shotgun (WGS) entry which is preliminary data.</text>
</comment>
<dbReference type="Pfam" id="PF25555">
    <property type="entry name" value="RAB3A-like_C"/>
    <property type="match status" value="1"/>
</dbReference>
<dbReference type="Proteomes" id="UP000013776">
    <property type="component" value="Unassembled WGS sequence"/>
</dbReference>
<feature type="coiled-coil region" evidence="2">
    <location>
        <begin position="19"/>
        <end position="67"/>
    </location>
</feature>
<feature type="region of interest" description="Disordered" evidence="3">
    <location>
        <begin position="171"/>
        <end position="203"/>
    </location>
</feature>
<keyword evidence="1 2" id="KW-0175">Coiled coil</keyword>
<reference evidence="5 6" key="1">
    <citation type="journal article" date="2013" name="MBio">
        <title>Genome sequencing of the plant pathogen Taphrina deformans, the causal agent of peach leaf curl.</title>
        <authorList>
            <person name="Cisse O.H."/>
            <person name="Almeida J.M.G.C.F."/>
            <person name="Fonseca A."/>
            <person name="Kumar A.A."/>
            <person name="Salojaervi J."/>
            <person name="Overmyer K."/>
            <person name="Hauser P.M."/>
            <person name="Pagni M."/>
        </authorList>
    </citation>
    <scope>NUCLEOTIDE SEQUENCE [LARGE SCALE GENOMIC DNA]</scope>
    <source>
        <strain evidence="6">PYCC 5710 / ATCC 11124 / CBS 356.35 / IMI 108563 / JCM 9778 / NBRC 8474</strain>
    </source>
</reference>
<dbReference type="OrthoDB" id="1748564at2759"/>
<dbReference type="InterPro" id="IPR009449">
    <property type="entry name" value="Sec2_N"/>
</dbReference>
<evidence type="ECO:0000256" key="1">
    <source>
        <dbReference type="ARBA" id="ARBA00023054"/>
    </source>
</evidence>
<proteinExistence type="predicted"/>
<feature type="domain" description="GDP/GTP exchange factor Sec2 N-terminal" evidence="4">
    <location>
        <begin position="34"/>
        <end position="172"/>
    </location>
</feature>
<dbReference type="GO" id="GO:0070319">
    <property type="term" value="C:Golgi to plasma membrane transport vesicle"/>
    <property type="evidence" value="ECO:0007669"/>
    <property type="project" value="TreeGrafter"/>
</dbReference>
<name>R4XDB3_TAPDE</name>
<evidence type="ECO:0000313" key="6">
    <source>
        <dbReference type="Proteomes" id="UP000013776"/>
    </source>
</evidence>
<dbReference type="GO" id="GO:0005085">
    <property type="term" value="F:guanyl-nucleotide exchange factor activity"/>
    <property type="evidence" value="ECO:0007669"/>
    <property type="project" value="InterPro"/>
</dbReference>
<dbReference type="InterPro" id="IPR040351">
    <property type="entry name" value="RAB3IL/RAB3IP/Sec2"/>
</dbReference>
<dbReference type="GO" id="GO:0006887">
    <property type="term" value="P:exocytosis"/>
    <property type="evidence" value="ECO:0007669"/>
    <property type="project" value="TreeGrafter"/>
</dbReference>